<feature type="transmembrane region" description="Helical" evidence="6">
    <location>
        <begin position="173"/>
        <end position="202"/>
    </location>
</feature>
<accession>A0AAW1QUM1</accession>
<dbReference type="PROSITE" id="PS50922">
    <property type="entry name" value="TLC"/>
    <property type="match status" value="1"/>
</dbReference>
<dbReference type="GO" id="GO:0005783">
    <property type="term" value="C:endoplasmic reticulum"/>
    <property type="evidence" value="ECO:0007669"/>
    <property type="project" value="TreeGrafter"/>
</dbReference>
<comment type="subcellular location">
    <subcellularLocation>
        <location evidence="1">Membrane</location>
        <topology evidence="1">Multi-pass membrane protein</topology>
    </subcellularLocation>
</comment>
<dbReference type="InterPro" id="IPR050846">
    <property type="entry name" value="TLCD"/>
</dbReference>
<comment type="caution">
    <text evidence="8">The sequence shown here is derived from an EMBL/GenBank/DDBJ whole genome shotgun (WGS) entry which is preliminary data.</text>
</comment>
<organism evidence="8 9">
    <name type="scientific">Apatococcus lobatus</name>
    <dbReference type="NCBI Taxonomy" id="904363"/>
    <lineage>
        <taxon>Eukaryota</taxon>
        <taxon>Viridiplantae</taxon>
        <taxon>Chlorophyta</taxon>
        <taxon>core chlorophytes</taxon>
        <taxon>Trebouxiophyceae</taxon>
        <taxon>Chlorellales</taxon>
        <taxon>Chlorellaceae</taxon>
        <taxon>Apatococcus</taxon>
    </lineage>
</organism>
<dbReference type="GO" id="GO:0016020">
    <property type="term" value="C:membrane"/>
    <property type="evidence" value="ECO:0007669"/>
    <property type="project" value="UniProtKB-SubCell"/>
</dbReference>
<evidence type="ECO:0000259" key="7">
    <source>
        <dbReference type="PROSITE" id="PS50922"/>
    </source>
</evidence>
<feature type="transmembrane region" description="Helical" evidence="6">
    <location>
        <begin position="20"/>
        <end position="39"/>
    </location>
</feature>
<evidence type="ECO:0000313" key="9">
    <source>
        <dbReference type="Proteomes" id="UP001438707"/>
    </source>
</evidence>
<evidence type="ECO:0000256" key="3">
    <source>
        <dbReference type="ARBA" id="ARBA00022989"/>
    </source>
</evidence>
<sequence length="315" mass="34892">MATAEYPMQLLHTIAGTSFIAWFVLPFIVHAVAARAWPAYTHLPHRVKSGFCNRIVSAAHAILLVAVQFQNLQDPSLWEKPLTAVTDAHFFWGSIMLGYLAYDTLHLLMTWKDSGRYSFLVHHLTAMASVALGIYGKRLAVFGMATQVAFELTTPLLHTLGCMKVAGQHRTKLYVILSAIFFLMFLVCRVAIAIGIFCWMLVSISSLPTPTPHWAWAGLSLYAVLCGVNLHWFLMLCSMAKKLVQPERTASTALKELTAIQGKGELVRSFSGPMAQSLKAPDPSKSRLGSVSASMELHEHSLKDLHIRARHAHEA</sequence>
<dbReference type="PANTHER" id="PTHR13439:SF0">
    <property type="entry name" value="TOPOISOMERASE I DAMAGE AFFECTED PROTEIN 4"/>
    <property type="match status" value="1"/>
</dbReference>
<dbReference type="PANTHER" id="PTHR13439">
    <property type="entry name" value="CT120 PROTEIN"/>
    <property type="match status" value="1"/>
</dbReference>
<keyword evidence="4 5" id="KW-0472">Membrane</keyword>
<dbReference type="Pfam" id="PF03798">
    <property type="entry name" value="TRAM_LAG1_CLN8"/>
    <property type="match status" value="1"/>
</dbReference>
<keyword evidence="2 5" id="KW-0812">Transmembrane</keyword>
<evidence type="ECO:0000313" key="8">
    <source>
        <dbReference type="EMBL" id="KAK9825228.1"/>
    </source>
</evidence>
<proteinExistence type="predicted"/>
<dbReference type="AlphaFoldDB" id="A0AAW1QUM1"/>
<feature type="transmembrane region" description="Helical" evidence="6">
    <location>
        <begin position="89"/>
        <end position="105"/>
    </location>
</feature>
<evidence type="ECO:0000256" key="4">
    <source>
        <dbReference type="ARBA" id="ARBA00023136"/>
    </source>
</evidence>
<dbReference type="SMART" id="SM00724">
    <property type="entry name" value="TLC"/>
    <property type="match status" value="1"/>
</dbReference>
<dbReference type="Proteomes" id="UP001438707">
    <property type="component" value="Unassembled WGS sequence"/>
</dbReference>
<evidence type="ECO:0000256" key="5">
    <source>
        <dbReference type="PROSITE-ProRule" id="PRU00205"/>
    </source>
</evidence>
<dbReference type="InterPro" id="IPR006634">
    <property type="entry name" value="TLC-dom"/>
</dbReference>
<protein>
    <recommendedName>
        <fullName evidence="7">TLC domain-containing protein</fullName>
    </recommendedName>
</protein>
<keyword evidence="9" id="KW-1185">Reference proteome</keyword>
<name>A0AAW1QUM1_9CHLO</name>
<gene>
    <name evidence="8" type="ORF">WJX74_001560</name>
</gene>
<evidence type="ECO:0000256" key="6">
    <source>
        <dbReference type="SAM" id="Phobius"/>
    </source>
</evidence>
<evidence type="ECO:0000256" key="1">
    <source>
        <dbReference type="ARBA" id="ARBA00004141"/>
    </source>
</evidence>
<keyword evidence="3 6" id="KW-1133">Transmembrane helix</keyword>
<evidence type="ECO:0000256" key="2">
    <source>
        <dbReference type="ARBA" id="ARBA00022692"/>
    </source>
</evidence>
<feature type="domain" description="TLC" evidence="7">
    <location>
        <begin position="46"/>
        <end position="245"/>
    </location>
</feature>
<feature type="transmembrane region" description="Helical" evidence="6">
    <location>
        <begin position="214"/>
        <end position="234"/>
    </location>
</feature>
<dbReference type="GO" id="GO:0055088">
    <property type="term" value="P:lipid homeostasis"/>
    <property type="evidence" value="ECO:0007669"/>
    <property type="project" value="TreeGrafter"/>
</dbReference>
<dbReference type="EMBL" id="JALJOS010000025">
    <property type="protein sequence ID" value="KAK9825228.1"/>
    <property type="molecule type" value="Genomic_DNA"/>
</dbReference>
<feature type="transmembrane region" description="Helical" evidence="6">
    <location>
        <begin position="117"/>
        <end position="135"/>
    </location>
</feature>
<reference evidence="8 9" key="1">
    <citation type="journal article" date="2024" name="Nat. Commun.">
        <title>Phylogenomics reveals the evolutionary origins of lichenization in chlorophyte algae.</title>
        <authorList>
            <person name="Puginier C."/>
            <person name="Libourel C."/>
            <person name="Otte J."/>
            <person name="Skaloud P."/>
            <person name="Haon M."/>
            <person name="Grisel S."/>
            <person name="Petersen M."/>
            <person name="Berrin J.G."/>
            <person name="Delaux P.M."/>
            <person name="Dal Grande F."/>
            <person name="Keller J."/>
        </authorList>
    </citation>
    <scope>NUCLEOTIDE SEQUENCE [LARGE SCALE GENOMIC DNA]</scope>
    <source>
        <strain evidence="8 9">SAG 2145</strain>
    </source>
</reference>